<dbReference type="EMBL" id="PZZP01000005">
    <property type="protein sequence ID" value="PTM52722.1"/>
    <property type="molecule type" value="Genomic_DNA"/>
</dbReference>
<comment type="caution">
    <text evidence="1">The sequence shown here is derived from an EMBL/GenBank/DDBJ whole genome shotgun (WGS) entry which is preliminary data.</text>
</comment>
<sequence>MIHRGRWRPEEDEYLRQNFGKLSTQKMAQHLKRGKKATYNRCYELGLSKGWKPSKRRRWTEEEKEYLKNNYKQHTNKKIGKELGRSESAVALMAWRMGLGKR</sequence>
<protein>
    <submittedName>
        <fullName evidence="1">Uncharacterized protein</fullName>
    </submittedName>
</protein>
<dbReference type="Gene3D" id="1.10.10.60">
    <property type="entry name" value="Homeodomain-like"/>
    <property type="match status" value="1"/>
</dbReference>
<gene>
    <name evidence="1" type="ORF">C8J48_3715</name>
</gene>
<accession>A0A2T4YZQ2</accession>
<evidence type="ECO:0000313" key="1">
    <source>
        <dbReference type="EMBL" id="PTM52722.1"/>
    </source>
</evidence>
<dbReference type="AlphaFoldDB" id="A0A2T4YZQ2"/>
<dbReference type="Proteomes" id="UP000241639">
    <property type="component" value="Unassembled WGS sequence"/>
</dbReference>
<name>A0A2T4YZQ2_9BACL</name>
<proteinExistence type="predicted"/>
<organism evidence="1 2">
    <name type="scientific">Desmospora activa DSM 45169</name>
    <dbReference type="NCBI Taxonomy" id="1121389"/>
    <lineage>
        <taxon>Bacteria</taxon>
        <taxon>Bacillati</taxon>
        <taxon>Bacillota</taxon>
        <taxon>Bacilli</taxon>
        <taxon>Bacillales</taxon>
        <taxon>Thermoactinomycetaceae</taxon>
        <taxon>Desmospora</taxon>
    </lineage>
</organism>
<keyword evidence="2" id="KW-1185">Reference proteome</keyword>
<evidence type="ECO:0000313" key="2">
    <source>
        <dbReference type="Proteomes" id="UP000241639"/>
    </source>
</evidence>
<reference evidence="1 2" key="1">
    <citation type="submission" date="2018-04" db="EMBL/GenBank/DDBJ databases">
        <title>Genomic Encyclopedia of Archaeal and Bacterial Type Strains, Phase II (KMG-II): from individual species to whole genera.</title>
        <authorList>
            <person name="Goeker M."/>
        </authorList>
    </citation>
    <scope>NUCLEOTIDE SEQUENCE [LARGE SCALE GENOMIC DNA]</scope>
    <source>
        <strain evidence="1 2">DSM 45169</strain>
    </source>
</reference>